<accession>A0A392SZ38</accession>
<dbReference type="Proteomes" id="UP000265520">
    <property type="component" value="Unassembled WGS sequence"/>
</dbReference>
<dbReference type="AlphaFoldDB" id="A0A392SZ38"/>
<sequence>MPLLQVVRFLMVSLSWCFMRRQMPLLLTIWGLIPSAHVILFPSISFSLICITLFSFDIALCPFDHFLHCRG</sequence>
<evidence type="ECO:0000313" key="1">
    <source>
        <dbReference type="EMBL" id="MCI54113.1"/>
    </source>
</evidence>
<organism evidence="1 2">
    <name type="scientific">Trifolium medium</name>
    <dbReference type="NCBI Taxonomy" id="97028"/>
    <lineage>
        <taxon>Eukaryota</taxon>
        <taxon>Viridiplantae</taxon>
        <taxon>Streptophyta</taxon>
        <taxon>Embryophyta</taxon>
        <taxon>Tracheophyta</taxon>
        <taxon>Spermatophyta</taxon>
        <taxon>Magnoliopsida</taxon>
        <taxon>eudicotyledons</taxon>
        <taxon>Gunneridae</taxon>
        <taxon>Pentapetalae</taxon>
        <taxon>rosids</taxon>
        <taxon>fabids</taxon>
        <taxon>Fabales</taxon>
        <taxon>Fabaceae</taxon>
        <taxon>Papilionoideae</taxon>
        <taxon>50 kb inversion clade</taxon>
        <taxon>NPAAA clade</taxon>
        <taxon>Hologalegina</taxon>
        <taxon>IRL clade</taxon>
        <taxon>Trifolieae</taxon>
        <taxon>Trifolium</taxon>
    </lineage>
</organism>
<reference evidence="1 2" key="1">
    <citation type="journal article" date="2018" name="Front. Plant Sci.">
        <title>Red Clover (Trifolium pratense) and Zigzag Clover (T. medium) - A Picture of Genomic Similarities and Differences.</title>
        <authorList>
            <person name="Dluhosova J."/>
            <person name="Istvanek J."/>
            <person name="Nedelnik J."/>
            <person name="Repkova J."/>
        </authorList>
    </citation>
    <scope>NUCLEOTIDE SEQUENCE [LARGE SCALE GENOMIC DNA]</scope>
    <source>
        <strain evidence="2">cv. 10/8</strain>
        <tissue evidence="1">Leaf</tissue>
    </source>
</reference>
<feature type="non-terminal residue" evidence="1">
    <location>
        <position position="71"/>
    </location>
</feature>
<comment type="caution">
    <text evidence="1">The sequence shown here is derived from an EMBL/GenBank/DDBJ whole genome shotgun (WGS) entry which is preliminary data.</text>
</comment>
<name>A0A392SZ38_9FABA</name>
<protein>
    <submittedName>
        <fullName evidence="1">Uncharacterized protein</fullName>
    </submittedName>
</protein>
<proteinExistence type="predicted"/>
<dbReference type="EMBL" id="LXQA010474483">
    <property type="protein sequence ID" value="MCI54113.1"/>
    <property type="molecule type" value="Genomic_DNA"/>
</dbReference>
<evidence type="ECO:0000313" key="2">
    <source>
        <dbReference type="Proteomes" id="UP000265520"/>
    </source>
</evidence>
<keyword evidence="2" id="KW-1185">Reference proteome</keyword>